<dbReference type="InParanoid" id="D8U4P0"/>
<evidence type="ECO:0000313" key="10">
    <source>
        <dbReference type="Proteomes" id="UP000001058"/>
    </source>
</evidence>
<dbReference type="KEGG" id="vcn:VOLCADRAFT_46347"/>
<feature type="domain" description="Isochorismatase-like" evidence="8">
    <location>
        <begin position="1"/>
        <end position="160"/>
    </location>
</feature>
<dbReference type="GO" id="GO:0008936">
    <property type="term" value="F:nicotinamidase activity"/>
    <property type="evidence" value="ECO:0007669"/>
    <property type="project" value="UniProtKB-EC"/>
</dbReference>
<dbReference type="EC" id="3.5.1.19" evidence="6"/>
<sequence length="168" mass="18547">ALLCIDVQCDFMPGGSLAVPRGDEVIPVINKLRRICRDQLSLVALTQDYHPEDHRRHRYQGGPRLWPTHCVAGSPGADLVLELVALPHDVIVRKGTRRDVDGYSAFFDNGRWLRSAGVSRLLVAGLATEYCVLWTVRDAVKLGYQVWVVADAVRGMGGPEEISALAEM</sequence>
<dbReference type="Proteomes" id="UP000001058">
    <property type="component" value="Unassembled WGS sequence"/>
</dbReference>
<evidence type="ECO:0000256" key="2">
    <source>
        <dbReference type="ARBA" id="ARBA00022642"/>
    </source>
</evidence>
<accession>D8U4P0</accession>
<feature type="non-terminal residue" evidence="9">
    <location>
        <position position="168"/>
    </location>
</feature>
<dbReference type="PANTHER" id="PTHR11080:SF2">
    <property type="entry name" value="LD05707P"/>
    <property type="match status" value="1"/>
</dbReference>
<dbReference type="Gene3D" id="3.40.50.850">
    <property type="entry name" value="Isochorismatase-like"/>
    <property type="match status" value="1"/>
</dbReference>
<feature type="non-terminal residue" evidence="9">
    <location>
        <position position="1"/>
    </location>
</feature>
<evidence type="ECO:0000256" key="1">
    <source>
        <dbReference type="ARBA" id="ARBA00006336"/>
    </source>
</evidence>
<dbReference type="AlphaFoldDB" id="D8U4P0"/>
<evidence type="ECO:0000256" key="5">
    <source>
        <dbReference type="ARBA" id="ARBA00037900"/>
    </source>
</evidence>
<comment type="pathway">
    <text evidence="5">Cofactor biosynthesis; nicotinate biosynthesis; nicotinate from nicotinamide: step 1/1.</text>
</comment>
<dbReference type="InterPro" id="IPR036380">
    <property type="entry name" value="Isochorismatase-like_sf"/>
</dbReference>
<proteinExistence type="inferred from homology"/>
<dbReference type="EMBL" id="GL378358">
    <property type="protein sequence ID" value="EFJ45221.1"/>
    <property type="molecule type" value="Genomic_DNA"/>
</dbReference>
<dbReference type="SUPFAM" id="SSF52499">
    <property type="entry name" value="Isochorismatase-like hydrolases"/>
    <property type="match status" value="1"/>
</dbReference>
<dbReference type="InterPro" id="IPR052347">
    <property type="entry name" value="Isochorismatase_Nicotinamidase"/>
</dbReference>
<reference evidence="9 10" key="1">
    <citation type="journal article" date="2010" name="Science">
        <title>Genomic analysis of organismal complexity in the multicellular green alga Volvox carteri.</title>
        <authorList>
            <person name="Prochnik S.E."/>
            <person name="Umen J."/>
            <person name="Nedelcu A.M."/>
            <person name="Hallmann A."/>
            <person name="Miller S.M."/>
            <person name="Nishii I."/>
            <person name="Ferris P."/>
            <person name="Kuo A."/>
            <person name="Mitros T."/>
            <person name="Fritz-Laylin L.K."/>
            <person name="Hellsten U."/>
            <person name="Chapman J."/>
            <person name="Simakov O."/>
            <person name="Rensing S.A."/>
            <person name="Terry A."/>
            <person name="Pangilinan J."/>
            <person name="Kapitonov V."/>
            <person name="Jurka J."/>
            <person name="Salamov A."/>
            <person name="Shapiro H."/>
            <person name="Schmutz J."/>
            <person name="Grimwood J."/>
            <person name="Lindquist E."/>
            <person name="Lucas S."/>
            <person name="Grigoriev I.V."/>
            <person name="Schmitt R."/>
            <person name="Kirk D."/>
            <person name="Rokhsar D.S."/>
        </authorList>
    </citation>
    <scope>NUCLEOTIDE SEQUENCE [LARGE SCALE GENOMIC DNA]</scope>
    <source>
        <strain evidence="10">f. Nagariensis / Eve</strain>
    </source>
</reference>
<organism evidence="10">
    <name type="scientific">Volvox carteri f. nagariensis</name>
    <dbReference type="NCBI Taxonomy" id="3068"/>
    <lineage>
        <taxon>Eukaryota</taxon>
        <taxon>Viridiplantae</taxon>
        <taxon>Chlorophyta</taxon>
        <taxon>core chlorophytes</taxon>
        <taxon>Chlorophyceae</taxon>
        <taxon>CS clade</taxon>
        <taxon>Chlamydomonadales</taxon>
        <taxon>Volvocaceae</taxon>
        <taxon>Volvox</taxon>
    </lineage>
</organism>
<dbReference type="eggNOG" id="KOG4003">
    <property type="taxonomic scope" value="Eukaryota"/>
</dbReference>
<evidence type="ECO:0000256" key="7">
    <source>
        <dbReference type="ARBA" id="ARBA00043224"/>
    </source>
</evidence>
<dbReference type="STRING" id="3068.D8U4P0"/>
<dbReference type="Pfam" id="PF00857">
    <property type="entry name" value="Isochorismatase"/>
    <property type="match status" value="1"/>
</dbReference>
<dbReference type="GeneID" id="9616325"/>
<keyword evidence="10" id="KW-1185">Reference proteome</keyword>
<evidence type="ECO:0000256" key="4">
    <source>
        <dbReference type="ARBA" id="ARBA00022801"/>
    </source>
</evidence>
<dbReference type="PANTHER" id="PTHR11080">
    <property type="entry name" value="PYRAZINAMIDASE/NICOTINAMIDASE"/>
    <property type="match status" value="1"/>
</dbReference>
<evidence type="ECO:0000256" key="6">
    <source>
        <dbReference type="ARBA" id="ARBA00039017"/>
    </source>
</evidence>
<dbReference type="InterPro" id="IPR000868">
    <property type="entry name" value="Isochorismatase-like_dom"/>
</dbReference>
<dbReference type="OrthoDB" id="167809at2759"/>
<name>D8U4P0_VOLCA</name>
<dbReference type="RefSeq" id="XP_002953597.1">
    <property type="nucleotide sequence ID" value="XM_002953551.1"/>
</dbReference>
<gene>
    <name evidence="9" type="ORF">VOLCADRAFT_46347</name>
</gene>
<evidence type="ECO:0000313" key="9">
    <source>
        <dbReference type="EMBL" id="EFJ45221.1"/>
    </source>
</evidence>
<dbReference type="GO" id="GO:0019363">
    <property type="term" value="P:pyridine nucleotide biosynthetic process"/>
    <property type="evidence" value="ECO:0007669"/>
    <property type="project" value="UniProtKB-KW"/>
</dbReference>
<dbReference type="GO" id="GO:0046872">
    <property type="term" value="F:metal ion binding"/>
    <property type="evidence" value="ECO:0007669"/>
    <property type="project" value="UniProtKB-KW"/>
</dbReference>
<comment type="similarity">
    <text evidence="1">Belongs to the isochorismatase family.</text>
</comment>
<keyword evidence="3" id="KW-0479">Metal-binding</keyword>
<protein>
    <recommendedName>
        <fullName evidence="6">nicotinamidase</fullName>
        <ecNumber evidence="6">3.5.1.19</ecNumber>
    </recommendedName>
    <alternativeName>
        <fullName evidence="7">Nicotinamide deamidase</fullName>
    </alternativeName>
</protein>
<evidence type="ECO:0000256" key="3">
    <source>
        <dbReference type="ARBA" id="ARBA00022723"/>
    </source>
</evidence>
<keyword evidence="4" id="KW-0378">Hydrolase</keyword>
<evidence type="ECO:0000259" key="8">
    <source>
        <dbReference type="Pfam" id="PF00857"/>
    </source>
</evidence>
<keyword evidence="2" id="KW-0662">Pyridine nucleotide biosynthesis</keyword>